<dbReference type="Pfam" id="PF22435">
    <property type="entry name" value="MRM3-like_sub_bind"/>
    <property type="match status" value="1"/>
</dbReference>
<keyword evidence="2 5" id="KW-0489">Methyltransferase</keyword>
<comment type="similarity">
    <text evidence="1">Belongs to the class IV-like SAM-binding methyltransferase superfamily. RNA methyltransferase TrmH family.</text>
</comment>
<dbReference type="InterPro" id="IPR029028">
    <property type="entry name" value="Alpha/beta_knot_MTases"/>
</dbReference>
<dbReference type="Gene3D" id="3.40.1280.10">
    <property type="match status" value="1"/>
</dbReference>
<dbReference type="InterPro" id="IPR013123">
    <property type="entry name" value="SpoU_subst-bd"/>
</dbReference>
<evidence type="ECO:0000256" key="1">
    <source>
        <dbReference type="ARBA" id="ARBA00007228"/>
    </source>
</evidence>
<protein>
    <submittedName>
        <fullName evidence="5">RNA methyltransferase, TrmH family</fullName>
    </submittedName>
</protein>
<dbReference type="PANTHER" id="PTHR43191">
    <property type="entry name" value="RRNA METHYLTRANSFERASE 3"/>
    <property type="match status" value="1"/>
</dbReference>
<dbReference type="InterPro" id="IPR029026">
    <property type="entry name" value="tRNA_m1G_MTases_N"/>
</dbReference>
<proteinExistence type="inferred from homology"/>
<dbReference type="OrthoDB" id="9794400at2"/>
<keyword evidence="3 5" id="KW-0808">Transferase</keyword>
<reference evidence="5 6" key="1">
    <citation type="submission" date="2017-02" db="EMBL/GenBank/DDBJ databases">
        <authorList>
            <person name="Peterson S.W."/>
        </authorList>
    </citation>
    <scope>NUCLEOTIDE SEQUENCE [LARGE SCALE GENOMIC DNA]</scope>
    <source>
        <strain evidence="5 6">DSM 15102</strain>
    </source>
</reference>
<dbReference type="GO" id="GO:0005737">
    <property type="term" value="C:cytoplasm"/>
    <property type="evidence" value="ECO:0007669"/>
    <property type="project" value="UniProtKB-ARBA"/>
</dbReference>
<keyword evidence="6" id="KW-1185">Reference proteome</keyword>
<dbReference type="SUPFAM" id="SSF75217">
    <property type="entry name" value="alpha/beta knot"/>
    <property type="match status" value="1"/>
</dbReference>
<feature type="domain" description="RNA 2-O ribose methyltransferase substrate binding" evidence="4">
    <location>
        <begin position="33"/>
        <end position="109"/>
    </location>
</feature>
<dbReference type="Pfam" id="PF00588">
    <property type="entry name" value="SpoU_methylase"/>
    <property type="match status" value="1"/>
</dbReference>
<dbReference type="InterPro" id="IPR001537">
    <property type="entry name" value="SpoU_MeTrfase"/>
</dbReference>
<dbReference type="RefSeq" id="WP_087677754.1">
    <property type="nucleotide sequence ID" value="NZ_FUWV01000001.1"/>
</dbReference>
<dbReference type="InterPro" id="IPR029064">
    <property type="entry name" value="Ribosomal_eL30-like_sf"/>
</dbReference>
<dbReference type="GO" id="GO:0003723">
    <property type="term" value="F:RNA binding"/>
    <property type="evidence" value="ECO:0007669"/>
    <property type="project" value="InterPro"/>
</dbReference>
<name>A0A1T4K358_9FIRM</name>
<evidence type="ECO:0000313" key="6">
    <source>
        <dbReference type="Proteomes" id="UP000196365"/>
    </source>
</evidence>
<evidence type="ECO:0000313" key="5">
    <source>
        <dbReference type="EMBL" id="SJZ36871.1"/>
    </source>
</evidence>
<evidence type="ECO:0000256" key="3">
    <source>
        <dbReference type="ARBA" id="ARBA00022679"/>
    </source>
</evidence>
<dbReference type="GO" id="GO:0008173">
    <property type="term" value="F:RNA methyltransferase activity"/>
    <property type="evidence" value="ECO:0007669"/>
    <property type="project" value="InterPro"/>
</dbReference>
<dbReference type="AlphaFoldDB" id="A0A1T4K358"/>
<evidence type="ECO:0000259" key="4">
    <source>
        <dbReference type="SMART" id="SM00967"/>
    </source>
</evidence>
<organism evidence="5 6">
    <name type="scientific">Garciella nitratireducens DSM 15102</name>
    <dbReference type="NCBI Taxonomy" id="1121911"/>
    <lineage>
        <taxon>Bacteria</taxon>
        <taxon>Bacillati</taxon>
        <taxon>Bacillota</taxon>
        <taxon>Clostridia</taxon>
        <taxon>Eubacteriales</taxon>
        <taxon>Eubacteriaceae</taxon>
        <taxon>Garciella</taxon>
    </lineage>
</organism>
<accession>A0A1T4K358</accession>
<sequence>MLEKKIISVQNFQYKEWKKLHQKKYRNQKRKYFIEGIKMLEEAIKWNNSFEAILYSSKLFDVNGGKELYQKLLKIDIPIFELKHTLFKELCFTENSQGIMAVLKQPSYFLKDVLDEDFSSIIVLENIQDPGNLGTIIRTADAAGFNAVFLSKGCVDLYNDKTLRATMGSFFHLPIVQGVELERFICDLIEKEYQVVGSSLHTDYYYHKVEYSKKKALIIGNESHGISQAVEKLCTNLVKVPILGHAESLNAAIAAGILMYKMQGV</sequence>
<dbReference type="Proteomes" id="UP000196365">
    <property type="component" value="Unassembled WGS sequence"/>
</dbReference>
<dbReference type="InterPro" id="IPR053888">
    <property type="entry name" value="MRM3-like_sub_bind"/>
</dbReference>
<evidence type="ECO:0000256" key="2">
    <source>
        <dbReference type="ARBA" id="ARBA00022603"/>
    </source>
</evidence>
<dbReference type="GO" id="GO:0006396">
    <property type="term" value="P:RNA processing"/>
    <property type="evidence" value="ECO:0007669"/>
    <property type="project" value="InterPro"/>
</dbReference>
<dbReference type="SUPFAM" id="SSF55315">
    <property type="entry name" value="L30e-like"/>
    <property type="match status" value="1"/>
</dbReference>
<dbReference type="InterPro" id="IPR051259">
    <property type="entry name" value="rRNA_Methyltransferase"/>
</dbReference>
<dbReference type="GO" id="GO:0032259">
    <property type="term" value="P:methylation"/>
    <property type="evidence" value="ECO:0007669"/>
    <property type="project" value="UniProtKB-KW"/>
</dbReference>
<dbReference type="CDD" id="cd18095">
    <property type="entry name" value="SpoU-like_rRNA-MTase"/>
    <property type="match status" value="1"/>
</dbReference>
<gene>
    <name evidence="5" type="ORF">SAMN02745973_00314</name>
</gene>
<dbReference type="EMBL" id="FUWV01000001">
    <property type="protein sequence ID" value="SJZ36871.1"/>
    <property type="molecule type" value="Genomic_DNA"/>
</dbReference>
<dbReference type="SMART" id="SM00967">
    <property type="entry name" value="SpoU_sub_bind"/>
    <property type="match status" value="1"/>
</dbReference>
<dbReference type="Gene3D" id="3.30.1330.30">
    <property type="match status" value="1"/>
</dbReference>
<dbReference type="PANTHER" id="PTHR43191:SF2">
    <property type="entry name" value="RRNA METHYLTRANSFERASE 3, MITOCHONDRIAL"/>
    <property type="match status" value="1"/>
</dbReference>